<keyword evidence="16" id="KW-1185">Reference proteome</keyword>
<dbReference type="GO" id="GO:0005737">
    <property type="term" value="C:cytoplasm"/>
    <property type="evidence" value="ECO:0007669"/>
    <property type="project" value="TreeGrafter"/>
</dbReference>
<reference evidence="15 16" key="1">
    <citation type="submission" date="2018-04" db="EMBL/GenBank/DDBJ databases">
        <title>Genomic Encyclopedia of Type Strains, Phase IV (KMG-IV): sequencing the most valuable type-strain genomes for metagenomic binning, comparative biology and taxonomic classification.</title>
        <authorList>
            <person name="Goeker M."/>
        </authorList>
    </citation>
    <scope>NUCLEOTIDE SEQUENCE [LARGE SCALE GENOMIC DNA]</scope>
    <source>
        <strain evidence="15 16">DSM 20705</strain>
    </source>
</reference>
<keyword evidence="5 11" id="KW-0436">Ligase</keyword>
<dbReference type="RefSeq" id="WP_116480320.1">
    <property type="nucleotide sequence ID" value="NZ_QEKV01000007.1"/>
</dbReference>
<dbReference type="EMBL" id="QEKV01000007">
    <property type="protein sequence ID" value="PVY94038.1"/>
    <property type="molecule type" value="Genomic_DNA"/>
</dbReference>
<dbReference type="GO" id="GO:0006189">
    <property type="term" value="P:'de novo' IMP biosynthetic process"/>
    <property type="evidence" value="ECO:0007669"/>
    <property type="project" value="UniProtKB-UniRule"/>
</dbReference>
<comment type="cofactor">
    <cofactor evidence="1">
        <name>Mn(2+)</name>
        <dbReference type="ChEBI" id="CHEBI:29035"/>
    </cofactor>
</comment>
<dbReference type="Gene3D" id="3.40.50.880">
    <property type="match status" value="1"/>
</dbReference>
<dbReference type="Proteomes" id="UP000245793">
    <property type="component" value="Unassembled WGS sequence"/>
</dbReference>
<dbReference type="InterPro" id="IPR041609">
    <property type="entry name" value="PurL_linker"/>
</dbReference>
<evidence type="ECO:0000256" key="5">
    <source>
        <dbReference type="ARBA" id="ARBA00022598"/>
    </source>
</evidence>
<feature type="compositionally biased region" description="Basic and acidic residues" evidence="13">
    <location>
        <begin position="883"/>
        <end position="901"/>
    </location>
</feature>
<dbReference type="PANTHER" id="PTHR10099">
    <property type="entry name" value="PHOSPHORIBOSYLFORMYLGLYCINAMIDINE SYNTHASE"/>
    <property type="match status" value="1"/>
</dbReference>
<dbReference type="PROSITE" id="PS00184">
    <property type="entry name" value="GARS"/>
    <property type="match status" value="1"/>
</dbReference>
<dbReference type="SUPFAM" id="SSF52317">
    <property type="entry name" value="Class I glutamine amidotransferase-like"/>
    <property type="match status" value="1"/>
</dbReference>
<keyword evidence="7 12" id="KW-0547">Nucleotide-binding</keyword>
<dbReference type="InterPro" id="IPR011761">
    <property type="entry name" value="ATP-grasp"/>
</dbReference>
<evidence type="ECO:0000259" key="14">
    <source>
        <dbReference type="PROSITE" id="PS50975"/>
    </source>
</evidence>
<dbReference type="InterPro" id="IPR010918">
    <property type="entry name" value="PurM-like_C_dom"/>
</dbReference>
<dbReference type="Gene3D" id="3.90.650.10">
    <property type="entry name" value="PurM-like C-terminal domain"/>
    <property type="match status" value="1"/>
</dbReference>
<evidence type="ECO:0000256" key="13">
    <source>
        <dbReference type="SAM" id="MobiDB-lite"/>
    </source>
</evidence>
<dbReference type="SMART" id="SM01211">
    <property type="entry name" value="GATase_5"/>
    <property type="match status" value="1"/>
</dbReference>
<dbReference type="SUPFAM" id="SSF51246">
    <property type="entry name" value="Rudiment single hybrid motif"/>
    <property type="match status" value="1"/>
</dbReference>
<evidence type="ECO:0000313" key="15">
    <source>
        <dbReference type="EMBL" id="PVY94038.1"/>
    </source>
</evidence>
<keyword evidence="9 12" id="KW-0067">ATP-binding</keyword>
<evidence type="ECO:0000256" key="6">
    <source>
        <dbReference type="ARBA" id="ARBA00022723"/>
    </source>
</evidence>
<dbReference type="Gene3D" id="3.90.600.10">
    <property type="entry name" value="Phosphoribosylglycinamide synthetase, C-terminal domain"/>
    <property type="match status" value="1"/>
</dbReference>
<dbReference type="InterPro" id="IPR010141">
    <property type="entry name" value="FGAM_synthase"/>
</dbReference>
<evidence type="ECO:0000313" key="16">
    <source>
        <dbReference type="Proteomes" id="UP000245793"/>
    </source>
</evidence>
<dbReference type="SUPFAM" id="SSF56042">
    <property type="entry name" value="PurM C-terminal domain-like"/>
    <property type="match status" value="1"/>
</dbReference>
<dbReference type="PROSITE" id="PS50975">
    <property type="entry name" value="ATP_GRASP"/>
    <property type="match status" value="1"/>
</dbReference>
<gene>
    <name evidence="11" type="primary">purD</name>
    <name evidence="15" type="ORF">C7381_10734</name>
</gene>
<dbReference type="UniPathway" id="UPA00074">
    <property type="reaction ID" value="UER00125"/>
</dbReference>
<comment type="similarity">
    <text evidence="11">Belongs to the GARS family.</text>
</comment>
<dbReference type="InterPro" id="IPR020560">
    <property type="entry name" value="PRibGlycinamide_synth_C-dom"/>
</dbReference>
<keyword evidence="6" id="KW-0479">Metal-binding</keyword>
<dbReference type="Gene3D" id="3.30.1330.10">
    <property type="entry name" value="PurM-like, N-terminal domain"/>
    <property type="match status" value="2"/>
</dbReference>
<dbReference type="Pfam" id="PF13507">
    <property type="entry name" value="GATase_5"/>
    <property type="match status" value="1"/>
</dbReference>
<dbReference type="SUPFAM" id="SSF56059">
    <property type="entry name" value="Glutathione synthetase ATP-binding domain-like"/>
    <property type="match status" value="1"/>
</dbReference>
<dbReference type="InterPro" id="IPR013815">
    <property type="entry name" value="ATP_grasp_subdomain_1"/>
</dbReference>
<dbReference type="InterPro" id="IPR036676">
    <property type="entry name" value="PurM-like_C_sf"/>
</dbReference>
<evidence type="ECO:0000256" key="1">
    <source>
        <dbReference type="ARBA" id="ARBA00001936"/>
    </source>
</evidence>
<dbReference type="Gene3D" id="3.40.50.20">
    <property type="match status" value="1"/>
</dbReference>
<feature type="domain" description="ATP-grasp" evidence="14">
    <location>
        <begin position="108"/>
        <end position="316"/>
    </location>
</feature>
<dbReference type="InterPro" id="IPR000115">
    <property type="entry name" value="PRibGlycinamide_synth"/>
</dbReference>
<dbReference type="InterPro" id="IPR011054">
    <property type="entry name" value="Rudment_hybrid_motif"/>
</dbReference>
<evidence type="ECO:0000256" key="12">
    <source>
        <dbReference type="PROSITE-ProRule" id="PRU00409"/>
    </source>
</evidence>
<dbReference type="Pfam" id="PF02769">
    <property type="entry name" value="AIRS_C"/>
    <property type="match status" value="1"/>
</dbReference>
<dbReference type="Pfam" id="PF02844">
    <property type="entry name" value="GARS_N"/>
    <property type="match status" value="1"/>
</dbReference>
<evidence type="ECO:0000256" key="10">
    <source>
        <dbReference type="ARBA" id="ARBA00022842"/>
    </source>
</evidence>
<dbReference type="EC" id="6.3.4.13" evidence="4 11"/>
<organism evidence="15 16">
    <name type="scientific">Ezakiella coagulans</name>
    <dbReference type="NCBI Taxonomy" id="46507"/>
    <lineage>
        <taxon>Bacteria</taxon>
        <taxon>Bacillati</taxon>
        <taxon>Bacillota</taxon>
        <taxon>Tissierellia</taxon>
        <taxon>Ezakiella</taxon>
    </lineage>
</organism>
<dbReference type="CDD" id="cd02203">
    <property type="entry name" value="PurL_repeat1"/>
    <property type="match status" value="1"/>
</dbReference>
<evidence type="ECO:0000256" key="7">
    <source>
        <dbReference type="ARBA" id="ARBA00022741"/>
    </source>
</evidence>
<dbReference type="Pfam" id="PF18072">
    <property type="entry name" value="FGAR-AT_linker"/>
    <property type="match status" value="1"/>
</dbReference>
<comment type="pathway">
    <text evidence="3 11">Purine metabolism; IMP biosynthesis via de novo pathway; N(1)-(5-phospho-D-ribosyl)glycinamide from 5-phospho-alpha-D-ribose 1-diphosphate: step 2/2.</text>
</comment>
<comment type="cofactor">
    <cofactor evidence="2">
        <name>Mg(2+)</name>
        <dbReference type="ChEBI" id="CHEBI:18420"/>
    </cofactor>
</comment>
<sequence>MKVLIVGGGAREYAIGEKIKSQRGDNVELIFAPGNGGTKLIGKNVDIVDTDISKLLDFAKNEKVEFTIVGPEAPLCEGIVDEFIEAGLKIFGPDKKASKLEGSKEFTKEVLKLENIPTAQYKTFTDSKEAIKYAKELRDKNLKNKVVLKADGLASGKGVIIAEHDDEIEEGIKNVLDNKIFGDQKILIEEFLWGFETSLIGFLDGETIKLFNPTRDHKTIFEGNVGANTGGMGTFTPDFEALAYKEEIDEKIVQPIVHALKKADIDYKGIIFLGLIISEDGPRVLEINCRFGDPETQCLMMNLESDLLDLMIKTTEKNLKNVELVLNDKKIVNVVLASGGYPGDYKKGFEISGLDSVEYSKIYYGGVKEKDGSVYTNGGRVLGICACGDSFDEAMEKAYSDVKKVNFNDVYYRKDIAPMVKRIYVWKKDDFDVPSNSVRNLIKEELGKSFDNLKLYRRYDIDGLTDAEIDNIKDTILREPPVDEIVTGNDAIDLQTKLENSIVIKYKSGQFDQRKKGLLDTIKAVLPESNVDAEVEEVITIPDATDDEIKKIKAILINPVDQEEGELLEIPASLRDMSKRSNEILTYDGFKDMSEKELEEFHDSHSLAMSVADLKTIQDYCKKEDKDPTDTEISILDTYWSDHCRHTTFFTNLEDVEFKNTDSKRDEAIKEAFKKYLEMREKANAKKPVSLMDMSTIQSKLMRKEGKLDDVEVSDEINACTLIIPADVDGKNEEYLLFFKNETHNHPTEIEPFGGAQTCLGGAIRDPLSGRGYVYQAMRITGASDPINDYKLEGKLTQKKIIRDAMKGYSSYGNQIGLPTGYVEELFHPGYKAKRMEVGAVMGAAPRKNVIREKPLPGDVVILLGGRTGRDGVGGATGSSKVHTKDSVKKSGAEVQKGHAPTERKIQRLMRRTEAASLIKKCNDFGAGGVSVAIGELADSLDIYLDRVPLKYKGLTPREIAISESQERMAVVVSKENMAEFLKYADEENLEATHVADVTDTGRVKMYYDDKIACDMSREFMDSTGAPRKQKVVVDSNESVKYFDEKNEHDLNKYLLEEIKGINHASKKNLLEHFDFSVGRATSMMPLGGKNQITPINSMVAKIPSKTDLTNTVSYMSFGFIPELSAEDPFLGGYYAVLISVLKAVATGAPLSTIRLSYQEYFEKLEDAPEKWQKPFIALLGAMKASSLTQTPPIGGKDSMSGSFENLHVPPTLISFAVGYGDKKAVTTSELKGGYKLGIVRNEIENGLVDENIFLKNLNLIEAEIKSGNIKTAYVVDRENILLSLMKMSFGNDIGFDATLDAKTLLSNRPLDVIVEYENEFDGVTNIGSTGGEEFIVNGTALQYESIKDAFIHGLDEVYGTPIEKEAKDLNWNSASQRRTHSNKKVETPLVTIAVFEGTNSEYDSRIAFERAGAKVNEVLIKNITPEMLESSIEELAESIRKSQMFFIPGGFSMSDEPDGSAKFIANVLRNEKVSSAIEYLLDENGQDGLILGICNGFQALIKTGLLPYGKIMKLEETSPTLTYNEVGRHISKIIPTVGITNDGPWLKYIEKDVCYNVPISHGEGRFVADDNCIEELVKNNQIAFKYVINPNGSKCDIEGVMDKTGKILGKMGHSERVSGDTYKNFGEIEIEELFKSGVKYFK</sequence>
<dbReference type="SUPFAM" id="SSF52440">
    <property type="entry name" value="PreATP-grasp domain"/>
    <property type="match status" value="1"/>
</dbReference>
<proteinExistence type="inferred from homology"/>
<dbReference type="GO" id="GO:0046872">
    <property type="term" value="F:metal ion binding"/>
    <property type="evidence" value="ECO:0007669"/>
    <property type="project" value="UniProtKB-KW"/>
</dbReference>
<feature type="region of interest" description="Disordered" evidence="13">
    <location>
        <begin position="872"/>
        <end position="901"/>
    </location>
</feature>
<dbReference type="InterPro" id="IPR020559">
    <property type="entry name" value="PRibGlycinamide_synth_CS"/>
</dbReference>
<dbReference type="NCBIfam" id="TIGR01857">
    <property type="entry name" value="FGAM-synthase"/>
    <property type="match status" value="1"/>
</dbReference>
<dbReference type="GO" id="GO:0004642">
    <property type="term" value="F:phosphoribosylformylglycinamidine synthase activity"/>
    <property type="evidence" value="ECO:0007669"/>
    <property type="project" value="TreeGrafter"/>
</dbReference>
<evidence type="ECO:0000256" key="2">
    <source>
        <dbReference type="ARBA" id="ARBA00001946"/>
    </source>
</evidence>
<protein>
    <recommendedName>
        <fullName evidence="4 11">Phosphoribosylamine--glycine ligase</fullName>
        <ecNumber evidence="4 11">6.3.4.13</ecNumber>
    </recommendedName>
    <alternativeName>
        <fullName evidence="11">GARS</fullName>
    </alternativeName>
    <alternativeName>
        <fullName evidence="11">Glycinamide ribonucleotide synthetase</fullName>
    </alternativeName>
    <alternativeName>
        <fullName evidence="11">Phosphoribosylglycinamide synthetase</fullName>
    </alternativeName>
</protein>
<evidence type="ECO:0000256" key="8">
    <source>
        <dbReference type="ARBA" id="ARBA00022755"/>
    </source>
</evidence>
<dbReference type="Pfam" id="PF01071">
    <property type="entry name" value="GARS_A"/>
    <property type="match status" value="1"/>
</dbReference>
<name>A0A2U1E264_9FIRM</name>
<keyword evidence="10" id="KW-0460">Magnesium</keyword>
<dbReference type="HAMAP" id="MF_00138">
    <property type="entry name" value="GARS"/>
    <property type="match status" value="1"/>
</dbReference>
<evidence type="ECO:0000256" key="11">
    <source>
        <dbReference type="HAMAP-Rule" id="MF_00138"/>
    </source>
</evidence>
<dbReference type="SMART" id="SM01209">
    <property type="entry name" value="GARS_A"/>
    <property type="match status" value="1"/>
</dbReference>
<dbReference type="SUPFAM" id="SSF55326">
    <property type="entry name" value="PurM N-terminal domain-like"/>
    <property type="match status" value="2"/>
</dbReference>
<dbReference type="InterPro" id="IPR029062">
    <property type="entry name" value="Class_I_gatase-like"/>
</dbReference>
<evidence type="ECO:0000256" key="3">
    <source>
        <dbReference type="ARBA" id="ARBA00005174"/>
    </source>
</evidence>
<dbReference type="PANTHER" id="PTHR10099:SF1">
    <property type="entry name" value="PHOSPHORIBOSYLFORMYLGLYCINAMIDINE SYNTHASE"/>
    <property type="match status" value="1"/>
</dbReference>
<dbReference type="InterPro" id="IPR020561">
    <property type="entry name" value="PRibGlycinamid_synth_ATP-grasp"/>
</dbReference>
<dbReference type="GO" id="GO:0005524">
    <property type="term" value="F:ATP binding"/>
    <property type="evidence" value="ECO:0007669"/>
    <property type="project" value="UniProtKB-UniRule"/>
</dbReference>
<keyword evidence="8 11" id="KW-0658">Purine biosynthesis</keyword>
<dbReference type="GO" id="GO:0004637">
    <property type="term" value="F:phosphoribosylamine-glycine ligase activity"/>
    <property type="evidence" value="ECO:0007669"/>
    <property type="project" value="UniProtKB-UniRule"/>
</dbReference>
<evidence type="ECO:0000256" key="9">
    <source>
        <dbReference type="ARBA" id="ARBA00022840"/>
    </source>
</evidence>
<dbReference type="Pfam" id="PF02843">
    <property type="entry name" value="GARS_C"/>
    <property type="match status" value="1"/>
</dbReference>
<comment type="caution">
    <text evidence="15">The sequence shown here is derived from an EMBL/GenBank/DDBJ whole genome shotgun (WGS) entry which is preliminary data.</text>
</comment>
<dbReference type="PROSITE" id="PS51273">
    <property type="entry name" value="GATASE_TYPE_1"/>
    <property type="match status" value="1"/>
</dbReference>
<accession>A0A2U1E264</accession>
<dbReference type="InterPro" id="IPR016185">
    <property type="entry name" value="PreATP-grasp_dom_sf"/>
</dbReference>
<dbReference type="InterPro" id="IPR020562">
    <property type="entry name" value="PRibGlycinamide_synth_N"/>
</dbReference>
<dbReference type="Gene3D" id="3.30.1490.20">
    <property type="entry name" value="ATP-grasp fold, A domain"/>
    <property type="match status" value="1"/>
</dbReference>
<comment type="catalytic activity">
    <reaction evidence="11">
        <text>5-phospho-beta-D-ribosylamine + glycine + ATP = N(1)-(5-phospho-beta-D-ribosyl)glycinamide + ADP + phosphate + H(+)</text>
        <dbReference type="Rhea" id="RHEA:17453"/>
        <dbReference type="ChEBI" id="CHEBI:15378"/>
        <dbReference type="ChEBI" id="CHEBI:30616"/>
        <dbReference type="ChEBI" id="CHEBI:43474"/>
        <dbReference type="ChEBI" id="CHEBI:57305"/>
        <dbReference type="ChEBI" id="CHEBI:58681"/>
        <dbReference type="ChEBI" id="CHEBI:143788"/>
        <dbReference type="ChEBI" id="CHEBI:456216"/>
        <dbReference type="EC" id="6.3.4.13"/>
    </reaction>
</comment>
<dbReference type="SMART" id="SM01210">
    <property type="entry name" value="GARS_C"/>
    <property type="match status" value="1"/>
</dbReference>
<evidence type="ECO:0000256" key="4">
    <source>
        <dbReference type="ARBA" id="ARBA00013255"/>
    </source>
</evidence>
<dbReference type="InterPro" id="IPR037123">
    <property type="entry name" value="PRibGlycinamide_synth_C_sf"/>
</dbReference>
<dbReference type="Gene3D" id="3.30.470.20">
    <property type="entry name" value="ATP-grasp fold, B domain"/>
    <property type="match status" value="1"/>
</dbReference>
<dbReference type="GO" id="GO:0009113">
    <property type="term" value="P:purine nucleobase biosynthetic process"/>
    <property type="evidence" value="ECO:0007669"/>
    <property type="project" value="InterPro"/>
</dbReference>
<dbReference type="NCBIfam" id="TIGR00877">
    <property type="entry name" value="purD"/>
    <property type="match status" value="1"/>
</dbReference>
<dbReference type="InterPro" id="IPR036921">
    <property type="entry name" value="PurM-like_N_sf"/>
</dbReference>